<dbReference type="AlphaFoldDB" id="A0A8C0VW64"/>
<dbReference type="PANTHER" id="PTHR11738">
    <property type="entry name" value="MHC CLASS I NK CELL RECEPTOR"/>
    <property type="match status" value="1"/>
</dbReference>
<name>A0A8C0VW64_CASCN</name>
<keyword evidence="4" id="KW-0472">Membrane</keyword>
<keyword evidence="1" id="KW-0732">Signal</keyword>
<evidence type="ECO:0000259" key="5">
    <source>
        <dbReference type="PROSITE" id="PS50835"/>
    </source>
</evidence>
<dbReference type="InterPro" id="IPR036179">
    <property type="entry name" value="Ig-like_dom_sf"/>
</dbReference>
<evidence type="ECO:0000256" key="3">
    <source>
        <dbReference type="ARBA" id="ARBA00023319"/>
    </source>
</evidence>
<dbReference type="InterPro" id="IPR007110">
    <property type="entry name" value="Ig-like_dom"/>
</dbReference>
<keyword evidence="4" id="KW-1133">Transmembrane helix</keyword>
<sequence length="282" mass="31197">MAKGKKRQDRKERTRIWEESIINNNECVCANTSPDLCLLPGFLPKPSLSAWPSSVVPARSNVTLQCMSPTPGVYLVLRKGAIVLGPRLPNHLTEGTSEFHLTELQPSNAGYYTCEYYVKEFPETVSQPSNVLLLLITGALSKPSLQSHQQGKVASRRKVTLQCQMPVNRTEYKTLALLKEGASLPTQLQSSENDSVEFILPNVTVSDTGSYSCVYHQATAPFWASHPSDHLDILVTVSPNTTSVFTKRNLIRLGMASVIMLIMGAFLVEAWHSQRESPGEPR</sequence>
<dbReference type="SUPFAM" id="SSF48726">
    <property type="entry name" value="Immunoglobulin"/>
    <property type="match status" value="2"/>
</dbReference>
<accession>A0A8C0VW64</accession>
<keyword evidence="2" id="KW-1015">Disulfide bond</keyword>
<evidence type="ECO:0000256" key="1">
    <source>
        <dbReference type="ARBA" id="ARBA00022729"/>
    </source>
</evidence>
<protein>
    <recommendedName>
        <fullName evidence="5">Ig-like domain-containing protein</fullName>
    </recommendedName>
</protein>
<dbReference type="InterPro" id="IPR013783">
    <property type="entry name" value="Ig-like_fold"/>
</dbReference>
<proteinExistence type="predicted"/>
<dbReference type="Gene3D" id="2.60.40.10">
    <property type="entry name" value="Immunoglobulins"/>
    <property type="match status" value="2"/>
</dbReference>
<evidence type="ECO:0000256" key="4">
    <source>
        <dbReference type="SAM" id="Phobius"/>
    </source>
</evidence>
<feature type="domain" description="Ig-like" evidence="5">
    <location>
        <begin position="122"/>
        <end position="213"/>
    </location>
</feature>
<dbReference type="PANTHER" id="PTHR11738:SF157">
    <property type="entry name" value="T-CELL-INTERACTING, ACTIVATING RECEPTOR ON MYELOID CELLS PROTEIN 1"/>
    <property type="match status" value="1"/>
</dbReference>
<dbReference type="Pfam" id="PF13895">
    <property type="entry name" value="Ig_2"/>
    <property type="match status" value="1"/>
</dbReference>
<dbReference type="PROSITE" id="PS50835">
    <property type="entry name" value="IG_LIKE"/>
    <property type="match status" value="1"/>
</dbReference>
<evidence type="ECO:0000256" key="2">
    <source>
        <dbReference type="ARBA" id="ARBA00023157"/>
    </source>
</evidence>
<dbReference type="InterPro" id="IPR003599">
    <property type="entry name" value="Ig_sub"/>
</dbReference>
<evidence type="ECO:0000313" key="6">
    <source>
        <dbReference type="Ensembl" id="ENSCCNP00000001795.1"/>
    </source>
</evidence>
<feature type="transmembrane region" description="Helical" evidence="4">
    <location>
        <begin position="250"/>
        <end position="272"/>
    </location>
</feature>
<dbReference type="SMART" id="SM00409">
    <property type="entry name" value="IG"/>
    <property type="match status" value="2"/>
</dbReference>
<dbReference type="Ensembl" id="ENSCCNT00000002397.1">
    <property type="protein sequence ID" value="ENSCCNP00000001795.1"/>
    <property type="gene ID" value="ENSCCNG00000001992.1"/>
</dbReference>
<dbReference type="GO" id="GO:0002764">
    <property type="term" value="P:immune response-regulating signaling pathway"/>
    <property type="evidence" value="ECO:0007669"/>
    <property type="project" value="TreeGrafter"/>
</dbReference>
<dbReference type="Pfam" id="PF13927">
    <property type="entry name" value="Ig_3"/>
    <property type="match status" value="1"/>
</dbReference>
<dbReference type="GO" id="GO:0005886">
    <property type="term" value="C:plasma membrane"/>
    <property type="evidence" value="ECO:0007669"/>
    <property type="project" value="TreeGrafter"/>
</dbReference>
<dbReference type="InterPro" id="IPR050412">
    <property type="entry name" value="Ig-like_Receptors_ImmuneReg"/>
</dbReference>
<keyword evidence="4" id="KW-0812">Transmembrane</keyword>
<reference evidence="6" key="1">
    <citation type="submission" date="2023-09" db="UniProtKB">
        <authorList>
            <consortium name="Ensembl"/>
        </authorList>
    </citation>
    <scope>IDENTIFICATION</scope>
</reference>
<organism evidence="6">
    <name type="scientific">Castor canadensis</name>
    <name type="common">American beaver</name>
    <dbReference type="NCBI Taxonomy" id="51338"/>
    <lineage>
        <taxon>Eukaryota</taxon>
        <taxon>Metazoa</taxon>
        <taxon>Chordata</taxon>
        <taxon>Craniata</taxon>
        <taxon>Vertebrata</taxon>
        <taxon>Euteleostomi</taxon>
        <taxon>Mammalia</taxon>
        <taxon>Eutheria</taxon>
        <taxon>Euarchontoglires</taxon>
        <taxon>Glires</taxon>
        <taxon>Rodentia</taxon>
        <taxon>Castorimorpha</taxon>
        <taxon>Castoridae</taxon>
        <taxon>Castor</taxon>
    </lineage>
</organism>
<keyword evidence="3" id="KW-0393">Immunoglobulin domain</keyword>
<dbReference type="FunFam" id="2.60.40.10:FF:000049">
    <property type="entry name" value="Leukocyte immunoglobulin-like receptor subfamily B member 1"/>
    <property type="match status" value="2"/>
</dbReference>